<keyword evidence="2" id="KW-1185">Reference proteome</keyword>
<organism evidence="1 2">
    <name type="scientific">Polaromonas aquatica</name>
    <dbReference type="NCBI Taxonomy" id="332657"/>
    <lineage>
        <taxon>Bacteria</taxon>
        <taxon>Pseudomonadati</taxon>
        <taxon>Pseudomonadota</taxon>
        <taxon>Betaproteobacteria</taxon>
        <taxon>Burkholderiales</taxon>
        <taxon>Comamonadaceae</taxon>
        <taxon>Polaromonas</taxon>
    </lineage>
</organism>
<dbReference type="Proteomes" id="UP001596270">
    <property type="component" value="Unassembled WGS sequence"/>
</dbReference>
<reference evidence="2" key="1">
    <citation type="journal article" date="2019" name="Int. J. Syst. Evol. Microbiol.">
        <title>The Global Catalogue of Microorganisms (GCM) 10K type strain sequencing project: providing services to taxonomists for standard genome sequencing and annotation.</title>
        <authorList>
            <consortium name="The Broad Institute Genomics Platform"/>
            <consortium name="The Broad Institute Genome Sequencing Center for Infectious Disease"/>
            <person name="Wu L."/>
            <person name="Ma J."/>
        </authorList>
    </citation>
    <scope>NUCLEOTIDE SEQUENCE [LARGE SCALE GENOMIC DNA]</scope>
    <source>
        <strain evidence="2">CCUG 39402</strain>
    </source>
</reference>
<protein>
    <submittedName>
        <fullName evidence="1">Phage Gp37/Gp68 family protein</fullName>
    </submittedName>
</protein>
<dbReference type="RefSeq" id="WP_371437677.1">
    <property type="nucleotide sequence ID" value="NZ_JBHSRS010000071.1"/>
</dbReference>
<gene>
    <name evidence="1" type="ORF">ACFQND_13275</name>
</gene>
<sequence>MSDNSKIEWTDATWNVITGCSIESPGCRDCYAMTLAGTRLRNHWSRIGLTQPSAGGPVWTGEVRFNEPWLHQPLNWKRSRMIFVVAHGDLFHANVPFETIDRIFAVMALSPQHKFQVLTKRTARMAEYFASPGREALIGQQVSQLHLQRKGSPVSEWSGLPMPNVLLGTSVENQRYADLRRAPMAELAAAGWATWVSYEPALDLVNWAGWEFLSWLVAGGESGATARPSLPGWYRAARDFCAAAGIPYLFKQWGTFCTKDQMPEATFMKVHAPDNAAGQDHADRTLNVGKKASGRLLDGIEHNGFPS</sequence>
<proteinExistence type="predicted"/>
<evidence type="ECO:0000313" key="1">
    <source>
        <dbReference type="EMBL" id="MFC6282198.1"/>
    </source>
</evidence>
<dbReference type="Pfam" id="PF07505">
    <property type="entry name" value="DUF5131"/>
    <property type="match status" value="1"/>
</dbReference>
<name>A0ABW1TY44_9BURK</name>
<dbReference type="InterPro" id="IPR011101">
    <property type="entry name" value="DUF5131"/>
</dbReference>
<dbReference type="EMBL" id="JBHSRS010000071">
    <property type="protein sequence ID" value="MFC6282198.1"/>
    <property type="molecule type" value="Genomic_DNA"/>
</dbReference>
<comment type="caution">
    <text evidence="1">The sequence shown here is derived from an EMBL/GenBank/DDBJ whole genome shotgun (WGS) entry which is preliminary data.</text>
</comment>
<evidence type="ECO:0000313" key="2">
    <source>
        <dbReference type="Proteomes" id="UP001596270"/>
    </source>
</evidence>
<accession>A0ABW1TY44</accession>